<dbReference type="CDD" id="cd06572">
    <property type="entry name" value="Histidinol_dh"/>
    <property type="match status" value="1"/>
</dbReference>
<comment type="similarity">
    <text evidence="2 8 9 10">Belongs to the histidinol dehydrogenase family.</text>
</comment>
<keyword evidence="8" id="KW-0368">Histidine biosynthesis</keyword>
<feature type="binding site" evidence="8">
    <location>
        <position position="254"/>
    </location>
    <ligand>
        <name>Zn(2+)</name>
        <dbReference type="ChEBI" id="CHEBI:29105"/>
    </ligand>
</feature>
<keyword evidence="8" id="KW-0520">NAD</keyword>
<feature type="binding site" evidence="8">
    <location>
        <position position="251"/>
    </location>
    <ligand>
        <name>Zn(2+)</name>
        <dbReference type="ChEBI" id="CHEBI:29105"/>
    </ligand>
</feature>
<name>A0ABV8JEY7_9BACL</name>
<evidence type="ECO:0000256" key="6">
    <source>
        <dbReference type="ARBA" id="ARBA00023002"/>
    </source>
</evidence>
<evidence type="ECO:0000256" key="1">
    <source>
        <dbReference type="ARBA" id="ARBA00003850"/>
    </source>
</evidence>
<comment type="catalytic activity">
    <reaction evidence="7 8">
        <text>L-histidinol + 2 NAD(+) + H2O = L-histidine + 2 NADH + 3 H(+)</text>
        <dbReference type="Rhea" id="RHEA:20641"/>
        <dbReference type="ChEBI" id="CHEBI:15377"/>
        <dbReference type="ChEBI" id="CHEBI:15378"/>
        <dbReference type="ChEBI" id="CHEBI:57540"/>
        <dbReference type="ChEBI" id="CHEBI:57595"/>
        <dbReference type="ChEBI" id="CHEBI:57699"/>
        <dbReference type="ChEBI" id="CHEBI:57945"/>
        <dbReference type="EC" id="1.1.1.23"/>
    </reaction>
</comment>
<feature type="binding site" evidence="8">
    <location>
        <position position="353"/>
    </location>
    <ligand>
        <name>Zn(2+)</name>
        <dbReference type="ChEBI" id="CHEBI:29105"/>
    </ligand>
</feature>
<dbReference type="HAMAP" id="MF_01024">
    <property type="entry name" value="HisD"/>
    <property type="match status" value="1"/>
</dbReference>
<evidence type="ECO:0000256" key="4">
    <source>
        <dbReference type="ARBA" id="ARBA00022723"/>
    </source>
</evidence>
<proteinExistence type="inferred from homology"/>
<comment type="pathway">
    <text evidence="8">Amino-acid biosynthesis; L-histidine biosynthesis; L-histidine from 5-phospho-alpha-D-ribose 1-diphosphate: step 9/9.</text>
</comment>
<dbReference type="PROSITE" id="PS00611">
    <property type="entry name" value="HISOL_DEHYDROGENASE"/>
    <property type="match status" value="1"/>
</dbReference>
<dbReference type="EC" id="1.1.1.23" evidence="3 8"/>
<feature type="binding site" evidence="8">
    <location>
        <position position="229"/>
    </location>
    <ligand>
        <name>substrate</name>
    </ligand>
</feature>
<dbReference type="GO" id="GO:0004399">
    <property type="term" value="F:histidinol dehydrogenase activity"/>
    <property type="evidence" value="ECO:0007669"/>
    <property type="project" value="UniProtKB-EC"/>
</dbReference>
<keyword evidence="6 8" id="KW-0560">Oxidoreductase</keyword>
<evidence type="ECO:0000256" key="7">
    <source>
        <dbReference type="ARBA" id="ARBA00049489"/>
    </source>
</evidence>
<dbReference type="InterPro" id="IPR001692">
    <property type="entry name" value="Histidinol_DH_CS"/>
</dbReference>
<protein>
    <recommendedName>
        <fullName evidence="3 8">Histidinol dehydrogenase</fullName>
        <shortName evidence="8">HDH</shortName>
        <ecNumber evidence="3 8">1.1.1.23</ecNumber>
    </recommendedName>
</protein>
<dbReference type="PANTHER" id="PTHR21256">
    <property type="entry name" value="HISTIDINOL DEHYDROGENASE HDH"/>
    <property type="match status" value="1"/>
</dbReference>
<keyword evidence="8" id="KW-0028">Amino-acid biosynthesis</keyword>
<dbReference type="InterPro" id="IPR016161">
    <property type="entry name" value="Ald_DH/histidinol_DH"/>
</dbReference>
<organism evidence="11 12">
    <name type="scientific">Salinithrix halophila</name>
    <dbReference type="NCBI Taxonomy" id="1485204"/>
    <lineage>
        <taxon>Bacteria</taxon>
        <taxon>Bacillati</taxon>
        <taxon>Bacillota</taxon>
        <taxon>Bacilli</taxon>
        <taxon>Bacillales</taxon>
        <taxon>Thermoactinomycetaceae</taxon>
        <taxon>Salinithrix</taxon>
    </lineage>
</organism>
<feature type="active site" description="Proton acceptor" evidence="8">
    <location>
        <position position="319"/>
    </location>
</feature>
<feature type="binding site" evidence="8">
    <location>
        <position position="121"/>
    </location>
    <ligand>
        <name>NAD(+)</name>
        <dbReference type="ChEBI" id="CHEBI:57540"/>
    </ligand>
</feature>
<evidence type="ECO:0000256" key="9">
    <source>
        <dbReference type="PIRNR" id="PIRNR000099"/>
    </source>
</evidence>
<keyword evidence="12" id="KW-1185">Reference proteome</keyword>
<evidence type="ECO:0000256" key="5">
    <source>
        <dbReference type="ARBA" id="ARBA00022833"/>
    </source>
</evidence>
<evidence type="ECO:0000313" key="12">
    <source>
        <dbReference type="Proteomes" id="UP001595843"/>
    </source>
</evidence>
<feature type="binding site" evidence="8">
    <location>
        <position position="251"/>
    </location>
    <ligand>
        <name>substrate</name>
    </ligand>
</feature>
<comment type="caution">
    <text evidence="11">The sequence shown here is derived from an EMBL/GenBank/DDBJ whole genome shotgun (WGS) entry which is preliminary data.</text>
</comment>
<dbReference type="RefSeq" id="WP_380705304.1">
    <property type="nucleotide sequence ID" value="NZ_JBHSAP010000015.1"/>
</dbReference>
<keyword evidence="4 8" id="KW-0479">Metal-binding</keyword>
<dbReference type="PIRSF" id="PIRSF000099">
    <property type="entry name" value="Histidinol_dh"/>
    <property type="match status" value="1"/>
</dbReference>
<dbReference type="Gene3D" id="1.20.5.1300">
    <property type="match status" value="1"/>
</dbReference>
<sequence>MIAIVKPEELSIRRDEEAASSKEEQAVRDIIARVRQVGDTALRDLTVRFDQVELASFEVGEAEFSQASTQISEEFLEALTEAAGRIRRYHERQRQNSWIEAEEDGSVLGQLARPLGRVGLYIPGGRAVYPSTVLMTAIPAAVAGVEEIVMVTPPRSDGTVPAPTLAAAHAAGVTRVFKLGGAQAVAALAYGTESVPRVDKIVGPGNAYVACAKRLVYGQVDIDSIAGPSEIVVVADESADPVFVAADLLSQAEHDPMASAVLITSSRELAASVTRELESQCERLERKQIAAASLRDHGAICLTDTLDEAVEIANRLAPEHLELMVRSPWDWVGRVKNAGALFLGPWSPEPVGDYFAGPNHVLPTNGTARFFSPLSVDDFTKKTSLIAYSREALFRDGKSVITLAEAEGLTAHAASIQARMEKGENHE</sequence>
<feature type="binding site" evidence="8">
    <location>
        <position position="412"/>
    </location>
    <ligand>
        <name>substrate</name>
    </ligand>
</feature>
<evidence type="ECO:0000256" key="10">
    <source>
        <dbReference type="RuleBase" id="RU004175"/>
    </source>
</evidence>
<dbReference type="Proteomes" id="UP001595843">
    <property type="component" value="Unassembled WGS sequence"/>
</dbReference>
<evidence type="ECO:0000256" key="2">
    <source>
        <dbReference type="ARBA" id="ARBA00010178"/>
    </source>
</evidence>
<feature type="binding site" evidence="8">
    <location>
        <position position="412"/>
    </location>
    <ligand>
        <name>Zn(2+)</name>
        <dbReference type="ChEBI" id="CHEBI:29105"/>
    </ligand>
</feature>
<dbReference type="NCBIfam" id="TIGR00069">
    <property type="entry name" value="hisD"/>
    <property type="match status" value="1"/>
</dbReference>
<dbReference type="PANTHER" id="PTHR21256:SF2">
    <property type="entry name" value="HISTIDINE BIOSYNTHESIS TRIFUNCTIONAL PROTEIN"/>
    <property type="match status" value="1"/>
</dbReference>
<comment type="cofactor">
    <cofactor evidence="8">
        <name>Zn(2+)</name>
        <dbReference type="ChEBI" id="CHEBI:29105"/>
    </cofactor>
    <text evidence="8">Binds 1 zinc ion per subunit.</text>
</comment>
<keyword evidence="5 8" id="KW-0862">Zinc</keyword>
<gene>
    <name evidence="8 11" type="primary">hisD</name>
    <name evidence="11" type="ORF">ACFOUO_11835</name>
</gene>
<dbReference type="SUPFAM" id="SSF53720">
    <property type="entry name" value="ALDH-like"/>
    <property type="match status" value="1"/>
</dbReference>
<feature type="binding site" evidence="8">
    <location>
        <position position="206"/>
    </location>
    <ligand>
        <name>NAD(+)</name>
        <dbReference type="ChEBI" id="CHEBI:57540"/>
    </ligand>
</feature>
<feature type="binding site" evidence="8">
    <location>
        <position position="407"/>
    </location>
    <ligand>
        <name>substrate</name>
    </ligand>
</feature>
<feature type="binding site" evidence="8">
    <location>
        <position position="254"/>
    </location>
    <ligand>
        <name>substrate</name>
    </ligand>
</feature>
<dbReference type="InterPro" id="IPR012131">
    <property type="entry name" value="Hstdl_DH"/>
</dbReference>
<accession>A0ABV8JEY7</accession>
<evidence type="ECO:0000256" key="8">
    <source>
        <dbReference type="HAMAP-Rule" id="MF_01024"/>
    </source>
</evidence>
<evidence type="ECO:0000313" key="11">
    <source>
        <dbReference type="EMBL" id="MFC4077492.1"/>
    </source>
</evidence>
<dbReference type="EMBL" id="JBHSAP010000015">
    <property type="protein sequence ID" value="MFC4077492.1"/>
    <property type="molecule type" value="Genomic_DNA"/>
</dbReference>
<feature type="binding site" evidence="8">
    <location>
        <position position="353"/>
    </location>
    <ligand>
        <name>substrate</name>
    </ligand>
</feature>
<dbReference type="InterPro" id="IPR022695">
    <property type="entry name" value="Histidinol_DH_monofunct"/>
</dbReference>
<dbReference type="PRINTS" id="PR00083">
    <property type="entry name" value="HOLDHDRGNASE"/>
</dbReference>
<evidence type="ECO:0000256" key="3">
    <source>
        <dbReference type="ARBA" id="ARBA00012965"/>
    </source>
</evidence>
<feature type="active site" description="Proton acceptor" evidence="8">
    <location>
        <position position="320"/>
    </location>
</feature>
<feature type="binding site" evidence="8">
    <location>
        <position position="183"/>
    </location>
    <ligand>
        <name>NAD(+)</name>
        <dbReference type="ChEBI" id="CHEBI:57540"/>
    </ligand>
</feature>
<comment type="function">
    <text evidence="1 8">Catalyzes the sequential NAD-dependent oxidations of L-histidinol to L-histidinaldehyde and then to L-histidine.</text>
</comment>
<dbReference type="Gene3D" id="3.40.50.1980">
    <property type="entry name" value="Nitrogenase molybdenum iron protein domain"/>
    <property type="match status" value="2"/>
</dbReference>
<feature type="binding site" evidence="8">
    <location>
        <position position="320"/>
    </location>
    <ligand>
        <name>substrate</name>
    </ligand>
</feature>
<reference evidence="12" key="1">
    <citation type="journal article" date="2019" name="Int. J. Syst. Evol. Microbiol.">
        <title>The Global Catalogue of Microorganisms (GCM) 10K type strain sequencing project: providing services to taxonomists for standard genome sequencing and annotation.</title>
        <authorList>
            <consortium name="The Broad Institute Genomics Platform"/>
            <consortium name="The Broad Institute Genome Sequencing Center for Infectious Disease"/>
            <person name="Wu L."/>
            <person name="Ma J."/>
        </authorList>
    </citation>
    <scope>NUCLEOTIDE SEQUENCE [LARGE SCALE GENOMIC DNA]</scope>
    <source>
        <strain evidence="12">IBRC-M 10813</strain>
    </source>
</reference>
<dbReference type="Pfam" id="PF00815">
    <property type="entry name" value="Histidinol_dh"/>
    <property type="match status" value="1"/>
</dbReference>